<accession>A0AAD7IS90</accession>
<dbReference type="AlphaFoldDB" id="A0AAD7IS90"/>
<dbReference type="EMBL" id="JARJLG010000090">
    <property type="protein sequence ID" value="KAJ7748286.1"/>
    <property type="molecule type" value="Genomic_DNA"/>
</dbReference>
<comment type="caution">
    <text evidence="1">The sequence shown here is derived from an EMBL/GenBank/DDBJ whole genome shotgun (WGS) entry which is preliminary data.</text>
</comment>
<protein>
    <submittedName>
        <fullName evidence="1">Uncharacterized protein</fullName>
    </submittedName>
</protein>
<proteinExistence type="predicted"/>
<name>A0AAD7IS90_9AGAR</name>
<keyword evidence="2" id="KW-1185">Reference proteome</keyword>
<sequence length="103" mass="10642">MPYTAILLSSVVVAYIFTGERKKLTGKFTVQREGHPNLFHLSLPAPSGASAGAFGASALCATLLPEITVYPLDGVSVSPILPVKDNFSGSASTMVTSAESTAL</sequence>
<evidence type="ECO:0000313" key="1">
    <source>
        <dbReference type="EMBL" id="KAJ7748286.1"/>
    </source>
</evidence>
<evidence type="ECO:0000313" key="2">
    <source>
        <dbReference type="Proteomes" id="UP001215280"/>
    </source>
</evidence>
<reference evidence="1" key="1">
    <citation type="submission" date="2023-03" db="EMBL/GenBank/DDBJ databases">
        <title>Massive genome expansion in bonnet fungi (Mycena s.s.) driven by repeated elements and novel gene families across ecological guilds.</title>
        <authorList>
            <consortium name="Lawrence Berkeley National Laboratory"/>
            <person name="Harder C.B."/>
            <person name="Miyauchi S."/>
            <person name="Viragh M."/>
            <person name="Kuo A."/>
            <person name="Thoen E."/>
            <person name="Andreopoulos B."/>
            <person name="Lu D."/>
            <person name="Skrede I."/>
            <person name="Drula E."/>
            <person name="Henrissat B."/>
            <person name="Morin E."/>
            <person name="Kohler A."/>
            <person name="Barry K."/>
            <person name="LaButti K."/>
            <person name="Morin E."/>
            <person name="Salamov A."/>
            <person name="Lipzen A."/>
            <person name="Mereny Z."/>
            <person name="Hegedus B."/>
            <person name="Baldrian P."/>
            <person name="Stursova M."/>
            <person name="Weitz H."/>
            <person name="Taylor A."/>
            <person name="Grigoriev I.V."/>
            <person name="Nagy L.G."/>
            <person name="Martin F."/>
            <person name="Kauserud H."/>
        </authorList>
    </citation>
    <scope>NUCLEOTIDE SEQUENCE</scope>
    <source>
        <strain evidence="1">CBHHK188m</strain>
    </source>
</reference>
<dbReference type="Proteomes" id="UP001215280">
    <property type="component" value="Unassembled WGS sequence"/>
</dbReference>
<organism evidence="1 2">
    <name type="scientific">Mycena maculata</name>
    <dbReference type="NCBI Taxonomy" id="230809"/>
    <lineage>
        <taxon>Eukaryota</taxon>
        <taxon>Fungi</taxon>
        <taxon>Dikarya</taxon>
        <taxon>Basidiomycota</taxon>
        <taxon>Agaricomycotina</taxon>
        <taxon>Agaricomycetes</taxon>
        <taxon>Agaricomycetidae</taxon>
        <taxon>Agaricales</taxon>
        <taxon>Marasmiineae</taxon>
        <taxon>Mycenaceae</taxon>
        <taxon>Mycena</taxon>
    </lineage>
</organism>
<gene>
    <name evidence="1" type="ORF">DFH07DRAFT_962184</name>
</gene>